<dbReference type="RefSeq" id="WP_149079506.1">
    <property type="nucleotide sequence ID" value="NZ_VTAW01000001.1"/>
</dbReference>
<evidence type="ECO:0000313" key="1">
    <source>
        <dbReference type="EMBL" id="TYT63699.1"/>
    </source>
</evidence>
<gene>
    <name evidence="1" type="ORF">FYC77_00270</name>
</gene>
<proteinExistence type="predicted"/>
<reference evidence="1 2" key="1">
    <citation type="submission" date="2019-08" db="EMBL/GenBank/DDBJ databases">
        <title>Archaea genome.</title>
        <authorList>
            <person name="Kajale S."/>
            <person name="Shouche Y."/>
            <person name="Deshpande N."/>
            <person name="Sharma A."/>
        </authorList>
    </citation>
    <scope>NUCLEOTIDE SEQUENCE [LARGE SCALE GENOMIC DNA]</scope>
    <source>
        <strain evidence="1 2">ESP3B_9</strain>
    </source>
</reference>
<organism evidence="1 2">
    <name type="scientific">Natrialba swarupiae</name>
    <dbReference type="NCBI Taxonomy" id="2448032"/>
    <lineage>
        <taxon>Archaea</taxon>
        <taxon>Methanobacteriati</taxon>
        <taxon>Methanobacteriota</taxon>
        <taxon>Stenosarchaea group</taxon>
        <taxon>Halobacteria</taxon>
        <taxon>Halobacteriales</taxon>
        <taxon>Natrialbaceae</taxon>
        <taxon>Natrialba</taxon>
    </lineage>
</organism>
<sequence>MNRRALLRAGAVGVVGVTAGCLDAVDRITWSTGVGSLHRPGDVTVDDRDAVDDGGVAAILTDEDETRRIAGTEAAAEFVDETDFESYGLVAVQISRPAVDAASLSFELGGPERVSLRGLSTVVDLEPFGDLPDSLADAERLEYTMAQRFDRPALRSP</sequence>
<comment type="caution">
    <text evidence="1">The sequence shown here is derived from an EMBL/GenBank/DDBJ whole genome shotgun (WGS) entry which is preliminary data.</text>
</comment>
<accession>A0A5D5APF1</accession>
<name>A0A5D5APF1_9EURY</name>
<keyword evidence="2" id="KW-1185">Reference proteome</keyword>
<protein>
    <submittedName>
        <fullName evidence="1">Uncharacterized protein</fullName>
    </submittedName>
</protein>
<dbReference type="EMBL" id="VTAW01000001">
    <property type="protein sequence ID" value="TYT63699.1"/>
    <property type="molecule type" value="Genomic_DNA"/>
</dbReference>
<dbReference type="AlphaFoldDB" id="A0A5D5APF1"/>
<dbReference type="Proteomes" id="UP000324104">
    <property type="component" value="Unassembled WGS sequence"/>
</dbReference>
<evidence type="ECO:0000313" key="2">
    <source>
        <dbReference type="Proteomes" id="UP000324104"/>
    </source>
</evidence>
<dbReference type="PROSITE" id="PS51257">
    <property type="entry name" value="PROKAR_LIPOPROTEIN"/>
    <property type="match status" value="1"/>
</dbReference>